<evidence type="ECO:0000313" key="3">
    <source>
        <dbReference type="Proteomes" id="UP000823910"/>
    </source>
</evidence>
<feature type="region of interest" description="Disordered" evidence="1">
    <location>
        <begin position="1294"/>
        <end position="1334"/>
    </location>
</feature>
<protein>
    <submittedName>
        <fullName evidence="2">Uncharacterized protein</fullName>
    </submittedName>
</protein>
<dbReference type="Proteomes" id="UP000823910">
    <property type="component" value="Unassembled WGS sequence"/>
</dbReference>
<feature type="region of interest" description="Disordered" evidence="1">
    <location>
        <begin position="304"/>
        <end position="337"/>
    </location>
</feature>
<organism evidence="2 3">
    <name type="scientific">Candidatus Enterocloster excrementipullorum</name>
    <dbReference type="NCBI Taxonomy" id="2838559"/>
    <lineage>
        <taxon>Bacteria</taxon>
        <taxon>Bacillati</taxon>
        <taxon>Bacillota</taxon>
        <taxon>Clostridia</taxon>
        <taxon>Lachnospirales</taxon>
        <taxon>Lachnospiraceae</taxon>
        <taxon>Enterocloster</taxon>
    </lineage>
</organism>
<evidence type="ECO:0000313" key="2">
    <source>
        <dbReference type="EMBL" id="HJC06805.1"/>
    </source>
</evidence>
<sequence length="1334" mass="152074">MFGILQNETVTPEQLYDDWRALGVTSNDYDHKRFEQIFGTAYTSPEANAMDRFLSNMNIMVKQRPTGFTGLVDGILIGEGYTQCDITLAAFLQTDDKGVLTLDVPESLESGRLELSQERLSRLAQIRERQHQIGTEFMARYKDPHYLAEFLANGTKGWQNFNIKSELEAHLGQTITKASYEELLQSQAGMALPAFIGSYFTRTYQQIIQNTHPAFSFLSGNPLRQSFRKANMSSLNGNALGWEVMEHFSDSDIEALNHLYHYFCRPNSLFGSNSGSLREFVCGSGSDPAFFDTQKDFLRDLSTNIENGKPAQPNGGPSHLFASFGSEPRHRLQSATEEQEYVERQMPAYVFNHFVPAEEKARFRRMLLPSGEQNDAYIQEMLRKEQTPSAPESIWTMKRDDFNAAFQELEHLQRLPSIYEKALQFIESAKSPEDAAGGFSLTSEEKAVWSNRLKEQKSLSEDAAKALRTRTIQAKARDIWNRNVNSQKFPDTFSMTPAMSPAMRTALEGIRSREDTASQELSRLQESGQAAASLLNGDYRDMLWLVPLTEGMTNEQIRDAANETYHQYFSSDVRDRYRVLDRFFDAFDSFDVLSLDLSCLAEKKSPANASQPSDGRLSHSEEDVVRLLSFMNKTQSFVMKLRENPGYFEDRYPAGTTREIFDLKLETLIQMSTYVSGILYENGLDQNFNPISRSAVQPNLDANHPEIPLQIYRLSAAALTGTAAAPDIRFPLPTAEALYGGHLLLEGKTVSPQCQRAMADAFGIMRNSLLGSNPQKEKRDLLHISNTPMIMVDGVPAKEFFAQHLHKDTLSSRDVDALSMAAMLSGEHRVEGVLFFETPDGTLKPEIVPLKPDMSALDAQQIAGHNSLWRTFGGKTRGEKALQLWADDRKRAERHNQIREYVAKEAEKGSKKDDLRNMLKESEDGLLQRYDLNSLFESPEFTEYLALTDKMQEAFKKSEASLKEFRLQSLKRRQEIEDQMNSSLSLLDECGKYIGVSKDKIRERIQQEIDKGENADNQKLALYSRLYTEDPNAVYQDYAQKATHLAERHHEALLADREQENTLSEQARLAKENAWLEKIELEAEMRQVRRNLNIPSERDVLDNMVIPEKSEDIMKALQNIDYTLDRIRDTTDRLTQAERLHLYLNDMTEEPYLVRMELSRFMDLASPYLDSPYLTQDEKKALQDMSAFASRIIKEPEDAPIVHQPEDVFQGDLDELASTLRRSASQSILREYDELRRTNPSMQDLPKPKNLWDAYVSYHMQRETLMEAYVTNEELRLKTKLENRVEASKRRISYTELTQSQEQNTSKAQKPLPSSNPPVKASAAVSGEPPVRTK</sequence>
<accession>A0A9D2N0Z2</accession>
<reference evidence="2" key="1">
    <citation type="journal article" date="2021" name="PeerJ">
        <title>Extensive microbial diversity within the chicken gut microbiome revealed by metagenomics and culture.</title>
        <authorList>
            <person name="Gilroy R."/>
            <person name="Ravi A."/>
            <person name="Getino M."/>
            <person name="Pursley I."/>
            <person name="Horton D.L."/>
            <person name="Alikhan N.F."/>
            <person name="Baker D."/>
            <person name="Gharbi K."/>
            <person name="Hall N."/>
            <person name="Watson M."/>
            <person name="Adriaenssens E.M."/>
            <person name="Foster-Nyarko E."/>
            <person name="Jarju S."/>
            <person name="Secka A."/>
            <person name="Antonio M."/>
            <person name="Oren A."/>
            <person name="Chaudhuri R.R."/>
            <person name="La Ragione R."/>
            <person name="Hildebrand F."/>
            <person name="Pallen M.J."/>
        </authorList>
    </citation>
    <scope>NUCLEOTIDE SEQUENCE</scope>
    <source>
        <strain evidence="2">CHK180-15479</strain>
    </source>
</reference>
<name>A0A9D2N0Z2_9FIRM</name>
<feature type="compositionally biased region" description="Polar residues" evidence="1">
    <location>
        <begin position="1295"/>
        <end position="1308"/>
    </location>
</feature>
<reference evidence="2" key="2">
    <citation type="submission" date="2021-04" db="EMBL/GenBank/DDBJ databases">
        <authorList>
            <person name="Gilroy R."/>
        </authorList>
    </citation>
    <scope>NUCLEOTIDE SEQUENCE</scope>
    <source>
        <strain evidence="2">CHK180-15479</strain>
    </source>
</reference>
<proteinExistence type="predicted"/>
<dbReference type="EMBL" id="DWWT01000059">
    <property type="protein sequence ID" value="HJC06805.1"/>
    <property type="molecule type" value="Genomic_DNA"/>
</dbReference>
<evidence type="ECO:0000256" key="1">
    <source>
        <dbReference type="SAM" id="MobiDB-lite"/>
    </source>
</evidence>
<comment type="caution">
    <text evidence="2">The sequence shown here is derived from an EMBL/GenBank/DDBJ whole genome shotgun (WGS) entry which is preliminary data.</text>
</comment>
<gene>
    <name evidence="2" type="ORF">H9704_11740</name>
</gene>